<name>A0A2K2EZH5_9CLOT</name>
<feature type="domain" description="Recombinase" evidence="3">
    <location>
        <begin position="164"/>
        <end position="298"/>
    </location>
</feature>
<dbReference type="EMBL" id="NIOJ01000091">
    <property type="protein sequence ID" value="PNT94743.1"/>
    <property type="molecule type" value="Genomic_DNA"/>
</dbReference>
<dbReference type="InterPro" id="IPR011109">
    <property type="entry name" value="DNA_bind_recombinase_dom"/>
</dbReference>
<dbReference type="Gene3D" id="3.40.50.1390">
    <property type="entry name" value="Resolvase, N-terminal catalytic domain"/>
    <property type="match status" value="1"/>
</dbReference>
<dbReference type="InterPro" id="IPR038109">
    <property type="entry name" value="DNA_bind_recomb_sf"/>
</dbReference>
<evidence type="ECO:0000259" key="3">
    <source>
        <dbReference type="PROSITE" id="PS51737"/>
    </source>
</evidence>
<evidence type="ECO:0000256" key="1">
    <source>
        <dbReference type="SAM" id="Coils"/>
    </source>
</evidence>
<dbReference type="Pfam" id="PF00239">
    <property type="entry name" value="Resolvase"/>
    <property type="match status" value="1"/>
</dbReference>
<sequence length="521" mass="60326">MLREEKRHDYKIGIYVRESRDENEENYETIETQRDLLLDFVSKSNLGKVFRVYIDDNVSGSAFEREGLQAMREDVVQGNIDLLIVKDLSRLGRNNAKTLLLLDFLEEYGVRVITFDGRYDSARDNDTVGIDTWYNERYVRDISRKIRANIRFKIQKGEYLGNAPFGYKKSELEKNKLCVDETTAFIVREIYALYREGYGYKYIADILNSKGYPSPSSKKDGAHSRSGWNAVAVQRILGNRVYVGDTVQGISEKISFKSKKTRRLPPSRWVITKNTHEAIISREEFEEVQRIRKEKSINSGSHKGTLHVFKGILYCGRCGSVLFARVRKNRPTGYICSNYAKNGKKACTSHHVNEMELCGILMKELEMILSDEDIRKRVAEKLDEFTFKSNDTTSQIERLEESLAVKQKQQDTLYMDKLEGKITEQMFLRLNASIERKISQISDEIERLKKIQDKTQKGAELIREALDEWKNDSLTNEMIKLLVERIVVFDPEDDMAEAITVNMDKNINTDNGVIVIYFNYG</sequence>
<dbReference type="GO" id="GO:0000150">
    <property type="term" value="F:DNA strand exchange activity"/>
    <property type="evidence" value="ECO:0007669"/>
    <property type="project" value="InterPro"/>
</dbReference>
<keyword evidence="1" id="KW-0175">Coiled coil</keyword>
<keyword evidence="5" id="KW-1185">Reference proteome</keyword>
<dbReference type="PANTHER" id="PTHR30461:SF23">
    <property type="entry name" value="DNA RECOMBINASE-RELATED"/>
    <property type="match status" value="1"/>
</dbReference>
<comment type="caution">
    <text evidence="4">The sequence shown here is derived from an EMBL/GenBank/DDBJ whole genome shotgun (WGS) entry which is preliminary data.</text>
</comment>
<proteinExistence type="predicted"/>
<dbReference type="InterPro" id="IPR050639">
    <property type="entry name" value="SSR_resolvase"/>
</dbReference>
<dbReference type="OrthoDB" id="1094757at2"/>
<dbReference type="SMART" id="SM00857">
    <property type="entry name" value="Resolvase"/>
    <property type="match status" value="1"/>
</dbReference>
<dbReference type="Pfam" id="PF13408">
    <property type="entry name" value="Zn_ribbon_recom"/>
    <property type="match status" value="1"/>
</dbReference>
<dbReference type="AlphaFoldDB" id="A0A2K2EZH5"/>
<dbReference type="InterPro" id="IPR006119">
    <property type="entry name" value="Resolv_N"/>
</dbReference>
<evidence type="ECO:0000259" key="2">
    <source>
        <dbReference type="PROSITE" id="PS51736"/>
    </source>
</evidence>
<dbReference type="Gene3D" id="3.90.1750.20">
    <property type="entry name" value="Putative Large Serine Recombinase, Chain B, Domain 2"/>
    <property type="match status" value="1"/>
</dbReference>
<evidence type="ECO:0000313" key="5">
    <source>
        <dbReference type="Proteomes" id="UP000236151"/>
    </source>
</evidence>
<accession>A0A2K2EZH5</accession>
<protein>
    <submittedName>
        <fullName evidence="4">Recombinase</fullName>
    </submittedName>
</protein>
<evidence type="ECO:0000313" key="4">
    <source>
        <dbReference type="EMBL" id="PNT94743.1"/>
    </source>
</evidence>
<dbReference type="PROSITE" id="PS51737">
    <property type="entry name" value="RECOMBINASE_DNA_BIND"/>
    <property type="match status" value="1"/>
</dbReference>
<gene>
    <name evidence="4" type="ORF">CDQ84_18400</name>
</gene>
<feature type="coiled-coil region" evidence="1">
    <location>
        <begin position="389"/>
        <end position="454"/>
    </location>
</feature>
<feature type="domain" description="Resolvase/invertase-type recombinase catalytic" evidence="2">
    <location>
        <begin position="11"/>
        <end position="163"/>
    </location>
</feature>
<dbReference type="PROSITE" id="PS51736">
    <property type="entry name" value="RECOMBINASES_3"/>
    <property type="match status" value="1"/>
</dbReference>
<dbReference type="InterPro" id="IPR036162">
    <property type="entry name" value="Resolvase-like_N_sf"/>
</dbReference>
<dbReference type="InterPro" id="IPR025827">
    <property type="entry name" value="Zn_ribbon_recom_dom"/>
</dbReference>
<dbReference type="GO" id="GO:0003677">
    <property type="term" value="F:DNA binding"/>
    <property type="evidence" value="ECO:0007669"/>
    <property type="project" value="InterPro"/>
</dbReference>
<dbReference type="RefSeq" id="WP_103083188.1">
    <property type="nucleotide sequence ID" value="NZ_NIOJ01000091.1"/>
</dbReference>
<dbReference type="KEGG" id="cthd:CDO33_09285"/>
<dbReference type="PANTHER" id="PTHR30461">
    <property type="entry name" value="DNA-INVERTASE FROM LAMBDOID PROPHAGE"/>
    <property type="match status" value="1"/>
</dbReference>
<organism evidence="4 5">
    <name type="scientific">Clostridium thermosuccinogenes</name>
    <dbReference type="NCBI Taxonomy" id="84032"/>
    <lineage>
        <taxon>Bacteria</taxon>
        <taxon>Bacillati</taxon>
        <taxon>Bacillota</taxon>
        <taxon>Clostridia</taxon>
        <taxon>Eubacteriales</taxon>
        <taxon>Clostridiaceae</taxon>
        <taxon>Clostridium</taxon>
    </lineage>
</organism>
<dbReference type="Pfam" id="PF07508">
    <property type="entry name" value="Recombinase"/>
    <property type="match status" value="1"/>
</dbReference>
<dbReference type="SUPFAM" id="SSF53041">
    <property type="entry name" value="Resolvase-like"/>
    <property type="match status" value="1"/>
</dbReference>
<reference evidence="4 5" key="1">
    <citation type="submission" date="2017-06" db="EMBL/GenBank/DDBJ databases">
        <title>Investigating the central metabolism of Clostridium thermosuccinogenes.</title>
        <authorList>
            <person name="Koendjbiharie J.G."/>
            <person name="van Kranenburg R."/>
        </authorList>
    </citation>
    <scope>NUCLEOTIDE SEQUENCE [LARGE SCALE GENOMIC DNA]</scope>
    <source>
        <strain evidence="4 5">DSM 5806</strain>
    </source>
</reference>
<dbReference type="Proteomes" id="UP000236151">
    <property type="component" value="Unassembled WGS sequence"/>
</dbReference>